<evidence type="ECO:0000256" key="5">
    <source>
        <dbReference type="ARBA" id="ARBA00022553"/>
    </source>
</evidence>
<evidence type="ECO:0000256" key="11">
    <source>
        <dbReference type="ARBA" id="ARBA00023136"/>
    </source>
</evidence>
<dbReference type="GO" id="GO:0000160">
    <property type="term" value="P:phosphorelay signal transduction system"/>
    <property type="evidence" value="ECO:0007669"/>
    <property type="project" value="UniProtKB-KW"/>
</dbReference>
<evidence type="ECO:0000256" key="7">
    <source>
        <dbReference type="ARBA" id="ARBA00022741"/>
    </source>
</evidence>
<gene>
    <name evidence="13" type="ORF">COPCOM_03496</name>
</gene>
<name>C0BE84_9FIRM</name>
<dbReference type="SUPFAM" id="SSF55874">
    <property type="entry name" value="ATPase domain of HSP90 chaperone/DNA topoisomerase II/histidine kinase"/>
    <property type="match status" value="1"/>
</dbReference>
<keyword evidence="6" id="KW-0808">Transferase</keyword>
<dbReference type="PANTHER" id="PTHR45528:SF1">
    <property type="entry name" value="SENSOR HISTIDINE KINASE CPXA"/>
    <property type="match status" value="1"/>
</dbReference>
<dbReference type="InterPro" id="IPR004358">
    <property type="entry name" value="Sig_transdc_His_kin-like_C"/>
</dbReference>
<keyword evidence="9" id="KW-0067">ATP-binding</keyword>
<evidence type="ECO:0000256" key="1">
    <source>
        <dbReference type="ARBA" id="ARBA00000085"/>
    </source>
</evidence>
<protein>
    <recommendedName>
        <fullName evidence="3">histidine kinase</fullName>
        <ecNumber evidence="3">2.7.13.3</ecNumber>
    </recommendedName>
</protein>
<keyword evidence="11" id="KW-0472">Membrane</keyword>
<dbReference type="EMBL" id="ABVR01000045">
    <property type="protein sequence ID" value="EEG88161.1"/>
    <property type="molecule type" value="Genomic_DNA"/>
</dbReference>
<dbReference type="AlphaFoldDB" id="C0BE84"/>
<dbReference type="EC" id="2.7.13.3" evidence="3"/>
<evidence type="ECO:0000313" key="14">
    <source>
        <dbReference type="Proteomes" id="UP000003793"/>
    </source>
</evidence>
<comment type="caution">
    <text evidence="13">The sequence shown here is derived from an EMBL/GenBank/DDBJ whole genome shotgun (WGS) entry which is preliminary data.</text>
</comment>
<dbReference type="InterPro" id="IPR003594">
    <property type="entry name" value="HATPase_dom"/>
</dbReference>
<comment type="catalytic activity">
    <reaction evidence="1">
        <text>ATP + protein L-histidine = ADP + protein N-phospho-L-histidine.</text>
        <dbReference type="EC" id="2.7.13.3"/>
    </reaction>
</comment>
<evidence type="ECO:0000256" key="6">
    <source>
        <dbReference type="ARBA" id="ARBA00022679"/>
    </source>
</evidence>
<proteinExistence type="predicted"/>
<evidence type="ECO:0000256" key="10">
    <source>
        <dbReference type="ARBA" id="ARBA00023012"/>
    </source>
</evidence>
<organism evidence="13 14">
    <name type="scientific">Coprococcus comes ATCC 27758</name>
    <dbReference type="NCBI Taxonomy" id="470146"/>
    <lineage>
        <taxon>Bacteria</taxon>
        <taxon>Bacillati</taxon>
        <taxon>Bacillota</taxon>
        <taxon>Clostridia</taxon>
        <taxon>Lachnospirales</taxon>
        <taxon>Lachnospiraceae</taxon>
        <taxon>Coprococcus</taxon>
    </lineage>
</organism>
<dbReference type="GO" id="GO:0005524">
    <property type="term" value="F:ATP binding"/>
    <property type="evidence" value="ECO:0007669"/>
    <property type="project" value="UniProtKB-KW"/>
</dbReference>
<reference evidence="13 14" key="1">
    <citation type="submission" date="2009-02" db="EMBL/GenBank/DDBJ databases">
        <authorList>
            <person name="Fulton L."/>
            <person name="Clifton S."/>
            <person name="Fulton B."/>
            <person name="Xu J."/>
            <person name="Minx P."/>
            <person name="Pepin K.H."/>
            <person name="Johnson M."/>
            <person name="Bhonagiri V."/>
            <person name="Nash W.E."/>
            <person name="Mardis E.R."/>
            <person name="Wilson R.K."/>
        </authorList>
    </citation>
    <scope>NUCLEOTIDE SEQUENCE [LARGE SCALE GENOMIC DNA]</scope>
    <source>
        <strain evidence="13 14">ATCC 27758</strain>
    </source>
</reference>
<keyword evidence="7" id="KW-0547">Nucleotide-binding</keyword>
<evidence type="ECO:0000256" key="4">
    <source>
        <dbReference type="ARBA" id="ARBA00022475"/>
    </source>
</evidence>
<dbReference type="GO" id="GO:0005886">
    <property type="term" value="C:plasma membrane"/>
    <property type="evidence" value="ECO:0007669"/>
    <property type="project" value="UniProtKB-SubCell"/>
</dbReference>
<evidence type="ECO:0000256" key="2">
    <source>
        <dbReference type="ARBA" id="ARBA00004651"/>
    </source>
</evidence>
<evidence type="ECO:0000256" key="8">
    <source>
        <dbReference type="ARBA" id="ARBA00022777"/>
    </source>
</evidence>
<keyword evidence="5" id="KW-0597">Phosphoprotein</keyword>
<comment type="subcellular location">
    <subcellularLocation>
        <location evidence="2">Cell membrane</location>
        <topology evidence="2">Multi-pass membrane protein</topology>
    </subcellularLocation>
</comment>
<dbReference type="InterPro" id="IPR036890">
    <property type="entry name" value="HATPase_C_sf"/>
</dbReference>
<dbReference type="Proteomes" id="UP000003793">
    <property type="component" value="Unassembled WGS sequence"/>
</dbReference>
<dbReference type="Pfam" id="PF02518">
    <property type="entry name" value="HATPase_c"/>
    <property type="match status" value="1"/>
</dbReference>
<accession>C0BE84</accession>
<keyword evidence="8" id="KW-0418">Kinase</keyword>
<evidence type="ECO:0000313" key="13">
    <source>
        <dbReference type="EMBL" id="EEG88161.1"/>
    </source>
</evidence>
<evidence type="ECO:0000256" key="3">
    <source>
        <dbReference type="ARBA" id="ARBA00012438"/>
    </source>
</evidence>
<keyword evidence="10" id="KW-0902">Two-component regulatory system</keyword>
<dbReference type="PRINTS" id="PR00344">
    <property type="entry name" value="BCTRLSENSOR"/>
</dbReference>
<dbReference type="HOGENOM" id="CLU_204539_0_0_9"/>
<dbReference type="InterPro" id="IPR050398">
    <property type="entry name" value="HssS/ArlS-like"/>
</dbReference>
<feature type="domain" description="Histidine kinase/HSP90-like ATPase" evidence="12">
    <location>
        <begin position="7"/>
        <end position="60"/>
    </location>
</feature>
<keyword evidence="4" id="KW-1003">Cell membrane</keyword>
<dbReference type="PANTHER" id="PTHR45528">
    <property type="entry name" value="SENSOR HISTIDINE KINASE CPXA"/>
    <property type="match status" value="1"/>
</dbReference>
<evidence type="ECO:0000256" key="9">
    <source>
        <dbReference type="ARBA" id="ARBA00022840"/>
    </source>
</evidence>
<evidence type="ECO:0000259" key="12">
    <source>
        <dbReference type="Pfam" id="PF02518"/>
    </source>
</evidence>
<dbReference type="Gene3D" id="3.30.565.10">
    <property type="entry name" value="Histidine kinase-like ATPase, C-terminal domain"/>
    <property type="match status" value="1"/>
</dbReference>
<reference evidence="13 14" key="2">
    <citation type="submission" date="2009-03" db="EMBL/GenBank/DDBJ databases">
        <title>Draft genome sequence of Coprococcus comes (ATCC 27758).</title>
        <authorList>
            <person name="Sudarsanam P."/>
            <person name="Ley R."/>
            <person name="Guruge J."/>
            <person name="Turnbaugh P.J."/>
            <person name="Mahowald M."/>
            <person name="Liep D."/>
            <person name="Gordon J."/>
        </authorList>
    </citation>
    <scope>NUCLEOTIDE SEQUENCE [LARGE SCALE GENOMIC DNA]</scope>
    <source>
        <strain evidence="13 14">ATCC 27758</strain>
    </source>
</reference>
<dbReference type="GO" id="GO:0004673">
    <property type="term" value="F:protein histidine kinase activity"/>
    <property type="evidence" value="ECO:0007669"/>
    <property type="project" value="UniProtKB-EC"/>
</dbReference>
<sequence length="61" mass="6980">MWKKINVDQVFERFYKADEARSKTSSGLGLSIAKELVLRMDGKISARIEGNEFCVEIVFPK</sequence>